<sequence>MLWVGHSLKKSTISRIQRSQGVDNKSKTSGGKKSIESPEVYLLALKEVVQLRPEPFPQCSNLQGYSQDNPQGSRTLESVHIIVVKCLGTSSEILSNYGVPTMQDCLTFVAWLTHIHNAPGMMFLSERLYLWHLVYEPILKGIHEHLLLLDEIIEIFGPDVEKELFRRVYYYLSLLCMHSGTHLHCTLVFREIEECLMRLARLLFVDWVTEGEEGTAEPAPAYERD</sequence>
<organism evidence="1 2">
    <name type="scientific">Obba rivulosa</name>
    <dbReference type="NCBI Taxonomy" id="1052685"/>
    <lineage>
        <taxon>Eukaryota</taxon>
        <taxon>Fungi</taxon>
        <taxon>Dikarya</taxon>
        <taxon>Basidiomycota</taxon>
        <taxon>Agaricomycotina</taxon>
        <taxon>Agaricomycetes</taxon>
        <taxon>Polyporales</taxon>
        <taxon>Gelatoporiaceae</taxon>
        <taxon>Obba</taxon>
    </lineage>
</organism>
<evidence type="ECO:0000313" key="2">
    <source>
        <dbReference type="Proteomes" id="UP000250043"/>
    </source>
</evidence>
<evidence type="ECO:0000313" key="1">
    <source>
        <dbReference type="EMBL" id="OCH87577.1"/>
    </source>
</evidence>
<dbReference type="AlphaFoldDB" id="A0A8E2AVR9"/>
<proteinExistence type="predicted"/>
<gene>
    <name evidence="1" type="ORF">OBBRIDRAFT_805952</name>
</gene>
<protein>
    <submittedName>
        <fullName evidence="1">Uncharacterized protein</fullName>
    </submittedName>
</protein>
<reference evidence="1 2" key="1">
    <citation type="submission" date="2016-07" db="EMBL/GenBank/DDBJ databases">
        <title>Draft genome of the white-rot fungus Obba rivulosa 3A-2.</title>
        <authorList>
            <consortium name="DOE Joint Genome Institute"/>
            <person name="Miettinen O."/>
            <person name="Riley R."/>
            <person name="Acob R."/>
            <person name="Barry K."/>
            <person name="Cullen D."/>
            <person name="De Vries R."/>
            <person name="Hainaut M."/>
            <person name="Hatakka A."/>
            <person name="Henrissat B."/>
            <person name="Hilden K."/>
            <person name="Kuo R."/>
            <person name="Labutti K."/>
            <person name="Lipzen A."/>
            <person name="Makela M.R."/>
            <person name="Sandor L."/>
            <person name="Spatafora J.W."/>
            <person name="Grigoriev I.V."/>
            <person name="Hibbett D.S."/>
        </authorList>
    </citation>
    <scope>NUCLEOTIDE SEQUENCE [LARGE SCALE GENOMIC DNA]</scope>
    <source>
        <strain evidence="1 2">3A-2</strain>
    </source>
</reference>
<accession>A0A8E2AVR9</accession>
<dbReference type="EMBL" id="KV722480">
    <property type="protein sequence ID" value="OCH87577.1"/>
    <property type="molecule type" value="Genomic_DNA"/>
</dbReference>
<dbReference type="Proteomes" id="UP000250043">
    <property type="component" value="Unassembled WGS sequence"/>
</dbReference>
<name>A0A8E2AVR9_9APHY</name>
<keyword evidence="2" id="KW-1185">Reference proteome</keyword>